<feature type="binding site" evidence="11">
    <location>
        <position position="56"/>
    </location>
    <ligand>
        <name>UMP</name>
        <dbReference type="ChEBI" id="CHEBI:57865"/>
    </ligand>
</feature>
<evidence type="ECO:0000256" key="11">
    <source>
        <dbReference type="HAMAP-Rule" id="MF_01220"/>
    </source>
</evidence>
<dbReference type="PIRSF" id="PIRSF005650">
    <property type="entry name" value="Uridylate_kin"/>
    <property type="match status" value="1"/>
</dbReference>
<dbReference type="Pfam" id="PF00696">
    <property type="entry name" value="AA_kinase"/>
    <property type="match status" value="1"/>
</dbReference>
<feature type="binding site" evidence="11">
    <location>
        <begin position="14"/>
        <end position="17"/>
    </location>
    <ligand>
        <name>ATP</name>
        <dbReference type="ChEBI" id="CHEBI:30616"/>
    </ligand>
</feature>
<evidence type="ECO:0000256" key="10">
    <source>
        <dbReference type="ARBA" id="ARBA00047767"/>
    </source>
</evidence>
<keyword evidence="8 11" id="KW-0067">ATP-binding</keyword>
<dbReference type="GO" id="GO:0033862">
    <property type="term" value="F:UMP kinase activity"/>
    <property type="evidence" value="ECO:0007669"/>
    <property type="project" value="UniProtKB-EC"/>
</dbReference>
<keyword evidence="14" id="KW-1185">Reference proteome</keyword>
<dbReference type="PANTHER" id="PTHR42833:SF4">
    <property type="entry name" value="URIDYLATE KINASE PUMPKIN, CHLOROPLASTIC"/>
    <property type="match status" value="1"/>
</dbReference>
<comment type="pathway">
    <text evidence="2 11">Pyrimidine metabolism; CTP biosynthesis via de novo pathway; UDP from UMP (UMPK route): step 1/1.</text>
</comment>
<reference evidence="14" key="1">
    <citation type="journal article" date="2019" name="Int. J. Syst. Evol. Microbiol.">
        <title>The Global Catalogue of Microorganisms (GCM) 10K type strain sequencing project: providing services to taxonomists for standard genome sequencing and annotation.</title>
        <authorList>
            <consortium name="The Broad Institute Genomics Platform"/>
            <consortium name="The Broad Institute Genome Sequencing Center for Infectious Disease"/>
            <person name="Wu L."/>
            <person name="Ma J."/>
        </authorList>
    </citation>
    <scope>NUCLEOTIDE SEQUENCE [LARGE SCALE GENOMIC DNA]</scope>
    <source>
        <strain evidence="14">CECT 8472</strain>
    </source>
</reference>
<evidence type="ECO:0000313" key="13">
    <source>
        <dbReference type="EMBL" id="MFC4351498.1"/>
    </source>
</evidence>
<gene>
    <name evidence="11 13" type="primary">pyrH</name>
    <name evidence="13" type="ORF">ACFOW6_08090</name>
</gene>
<comment type="subcellular location">
    <subcellularLocation>
        <location evidence="1 11">Cytoplasm</location>
    </subcellularLocation>
</comment>
<sequence>MTSGKPEYRRVLLKISGEALMGEREYGLDSATVQRIAEEVRTVHEMGVELCLVIGGGNIFRGLSGAAQGMDRSTADYMGMLATVINSLALQNAIEALGVPTRVQSAIPMSAVSEPYIRRRAIRHMEKGRVVIFAAGTGNPFFTTDTAAALRASEMNCSALFKGTKVDGVYDADPVKVPEAKRYDRLGYLEVLSRDLGVMDHSAISLARENRIPVLVFSIAKPGAFAEVLCGEGRYTIVSDGES</sequence>
<evidence type="ECO:0000256" key="1">
    <source>
        <dbReference type="ARBA" id="ARBA00004496"/>
    </source>
</evidence>
<feature type="domain" description="Aspartate/glutamate/uridylate kinase" evidence="12">
    <location>
        <begin position="10"/>
        <end position="218"/>
    </location>
</feature>
<feature type="binding site" evidence="11">
    <location>
        <position position="76"/>
    </location>
    <ligand>
        <name>UMP</name>
        <dbReference type="ChEBI" id="CHEBI:57865"/>
    </ligand>
</feature>
<keyword evidence="5 11" id="KW-0808">Transferase</keyword>
<dbReference type="Gene3D" id="3.40.1160.10">
    <property type="entry name" value="Acetylglutamate kinase-like"/>
    <property type="match status" value="1"/>
</dbReference>
<keyword evidence="9 11" id="KW-0665">Pyrimidine biosynthesis</keyword>
<feature type="binding site" evidence="11">
    <location>
        <begin position="137"/>
        <end position="144"/>
    </location>
    <ligand>
        <name>UMP</name>
        <dbReference type="ChEBI" id="CHEBI:57865"/>
    </ligand>
</feature>
<comment type="caution">
    <text evidence="13">The sequence shown here is derived from an EMBL/GenBank/DDBJ whole genome shotgun (WGS) entry which is preliminary data.</text>
</comment>
<keyword evidence="4 11" id="KW-0963">Cytoplasm</keyword>
<dbReference type="HAMAP" id="MF_01220_B">
    <property type="entry name" value="PyrH_B"/>
    <property type="match status" value="1"/>
</dbReference>
<comment type="subunit">
    <text evidence="11">Homohexamer.</text>
</comment>
<dbReference type="CDD" id="cd04254">
    <property type="entry name" value="AAK_UMPK-PyrH-Ec"/>
    <property type="match status" value="1"/>
</dbReference>
<dbReference type="InterPro" id="IPR001048">
    <property type="entry name" value="Asp/Glu/Uridylate_kinase"/>
</dbReference>
<feature type="binding site" evidence="11">
    <location>
        <position position="61"/>
    </location>
    <ligand>
        <name>ATP</name>
        <dbReference type="ChEBI" id="CHEBI:30616"/>
    </ligand>
</feature>
<comment type="catalytic activity">
    <reaction evidence="10 11">
        <text>UMP + ATP = UDP + ADP</text>
        <dbReference type="Rhea" id="RHEA:24400"/>
        <dbReference type="ChEBI" id="CHEBI:30616"/>
        <dbReference type="ChEBI" id="CHEBI:57865"/>
        <dbReference type="ChEBI" id="CHEBI:58223"/>
        <dbReference type="ChEBI" id="CHEBI:456216"/>
        <dbReference type="EC" id="2.7.4.22"/>
    </reaction>
</comment>
<evidence type="ECO:0000256" key="9">
    <source>
        <dbReference type="ARBA" id="ARBA00022975"/>
    </source>
</evidence>
<comment type="function">
    <text evidence="11">Catalyzes the reversible phosphorylation of UMP to UDP.</text>
</comment>
<evidence type="ECO:0000256" key="3">
    <source>
        <dbReference type="ARBA" id="ARBA00007614"/>
    </source>
</evidence>
<feature type="binding site" evidence="11">
    <location>
        <position position="57"/>
    </location>
    <ligand>
        <name>ATP</name>
        <dbReference type="ChEBI" id="CHEBI:30616"/>
    </ligand>
</feature>
<accession>A0ABV8UL16</accession>
<feature type="binding site" evidence="11">
    <location>
        <position position="173"/>
    </location>
    <ligand>
        <name>ATP</name>
        <dbReference type="ChEBI" id="CHEBI:30616"/>
    </ligand>
</feature>
<evidence type="ECO:0000256" key="7">
    <source>
        <dbReference type="ARBA" id="ARBA00022777"/>
    </source>
</evidence>
<keyword evidence="7 11" id="KW-0418">Kinase</keyword>
<keyword evidence="6 11" id="KW-0547">Nucleotide-binding</keyword>
<evidence type="ECO:0000256" key="8">
    <source>
        <dbReference type="ARBA" id="ARBA00022840"/>
    </source>
</evidence>
<evidence type="ECO:0000259" key="12">
    <source>
        <dbReference type="Pfam" id="PF00696"/>
    </source>
</evidence>
<proteinExistence type="inferred from homology"/>
<dbReference type="PANTHER" id="PTHR42833">
    <property type="entry name" value="URIDYLATE KINASE"/>
    <property type="match status" value="1"/>
</dbReference>
<dbReference type="NCBIfam" id="TIGR02075">
    <property type="entry name" value="pyrH_bact"/>
    <property type="match status" value="1"/>
</dbReference>
<evidence type="ECO:0000256" key="4">
    <source>
        <dbReference type="ARBA" id="ARBA00022490"/>
    </source>
</evidence>
<dbReference type="EC" id="2.7.4.22" evidence="11"/>
<organism evidence="13 14">
    <name type="scientific">Fodinicurvata halophila</name>
    <dbReference type="NCBI Taxonomy" id="1419723"/>
    <lineage>
        <taxon>Bacteria</taxon>
        <taxon>Pseudomonadati</taxon>
        <taxon>Pseudomonadota</taxon>
        <taxon>Alphaproteobacteria</taxon>
        <taxon>Rhodospirillales</taxon>
        <taxon>Rhodovibrionaceae</taxon>
        <taxon>Fodinicurvata</taxon>
    </lineage>
</organism>
<evidence type="ECO:0000256" key="6">
    <source>
        <dbReference type="ARBA" id="ARBA00022741"/>
    </source>
</evidence>
<dbReference type="RefSeq" id="WP_382421828.1">
    <property type="nucleotide sequence ID" value="NZ_JBHSCW010000003.1"/>
</dbReference>
<feature type="binding site" evidence="11">
    <location>
        <position position="170"/>
    </location>
    <ligand>
        <name>ATP</name>
        <dbReference type="ChEBI" id="CHEBI:30616"/>
    </ligand>
</feature>
<comment type="caution">
    <text evidence="11">Lacks conserved residue(s) required for the propagation of feature annotation.</text>
</comment>
<evidence type="ECO:0000313" key="14">
    <source>
        <dbReference type="Proteomes" id="UP001595799"/>
    </source>
</evidence>
<feature type="binding site" evidence="11">
    <location>
        <position position="164"/>
    </location>
    <ligand>
        <name>ATP</name>
        <dbReference type="ChEBI" id="CHEBI:30616"/>
    </ligand>
</feature>
<dbReference type="EMBL" id="JBHSCW010000003">
    <property type="protein sequence ID" value="MFC4351498.1"/>
    <property type="molecule type" value="Genomic_DNA"/>
</dbReference>
<comment type="activity regulation">
    <text evidence="11">Inhibited by UTP.</text>
</comment>
<dbReference type="SUPFAM" id="SSF53633">
    <property type="entry name" value="Carbamate kinase-like"/>
    <property type="match status" value="1"/>
</dbReference>
<evidence type="ECO:0000256" key="2">
    <source>
        <dbReference type="ARBA" id="ARBA00004791"/>
    </source>
</evidence>
<comment type="similarity">
    <text evidence="3 11">Belongs to the UMP kinase family.</text>
</comment>
<name>A0ABV8UL16_9PROT</name>
<dbReference type="InterPro" id="IPR011817">
    <property type="entry name" value="Uridylate_kinase"/>
</dbReference>
<dbReference type="Proteomes" id="UP001595799">
    <property type="component" value="Unassembled WGS sequence"/>
</dbReference>
<protein>
    <recommendedName>
        <fullName evidence="11">Uridylate kinase</fullName>
        <shortName evidence="11">UK</shortName>
        <ecNumber evidence="11">2.7.4.22</ecNumber>
    </recommendedName>
    <alternativeName>
        <fullName evidence="11">Uridine monophosphate kinase</fullName>
        <shortName evidence="11">UMP kinase</shortName>
        <shortName evidence="11">UMPK</shortName>
    </alternativeName>
</protein>
<dbReference type="InterPro" id="IPR036393">
    <property type="entry name" value="AceGlu_kinase-like_sf"/>
</dbReference>
<dbReference type="InterPro" id="IPR015963">
    <property type="entry name" value="Uridylate_kinase_bac"/>
</dbReference>
<evidence type="ECO:0000256" key="5">
    <source>
        <dbReference type="ARBA" id="ARBA00022679"/>
    </source>
</evidence>